<dbReference type="InterPro" id="IPR007016">
    <property type="entry name" value="O-antigen_ligase-rel_domated"/>
</dbReference>
<dbReference type="PANTHER" id="PTHR37422">
    <property type="entry name" value="TEICHURONIC ACID BIOSYNTHESIS PROTEIN TUAE"/>
    <property type="match status" value="1"/>
</dbReference>
<accession>A0A1K2I2E7</accession>
<dbReference type="PANTHER" id="PTHR37422:SF13">
    <property type="entry name" value="LIPOPOLYSACCHARIDE BIOSYNTHESIS PROTEIN PA4999-RELATED"/>
    <property type="match status" value="1"/>
</dbReference>
<evidence type="ECO:0000256" key="1">
    <source>
        <dbReference type="ARBA" id="ARBA00004141"/>
    </source>
</evidence>
<feature type="transmembrane region" description="Helical" evidence="5">
    <location>
        <begin position="127"/>
        <end position="147"/>
    </location>
</feature>
<dbReference type="RefSeq" id="WP_072346199.1">
    <property type="nucleotide sequence ID" value="NZ_FPKU01000003.1"/>
</dbReference>
<dbReference type="GO" id="GO:0016874">
    <property type="term" value="F:ligase activity"/>
    <property type="evidence" value="ECO:0007669"/>
    <property type="project" value="UniProtKB-KW"/>
</dbReference>
<keyword evidence="4 5" id="KW-0472">Membrane</keyword>
<dbReference type="EMBL" id="FPKU01000003">
    <property type="protein sequence ID" value="SFZ86558.1"/>
    <property type="molecule type" value="Genomic_DNA"/>
</dbReference>
<organism evidence="7 8">
    <name type="scientific">Devosia enhydra</name>
    <dbReference type="NCBI Taxonomy" id="665118"/>
    <lineage>
        <taxon>Bacteria</taxon>
        <taxon>Pseudomonadati</taxon>
        <taxon>Pseudomonadota</taxon>
        <taxon>Alphaproteobacteria</taxon>
        <taxon>Hyphomicrobiales</taxon>
        <taxon>Devosiaceae</taxon>
        <taxon>Devosia</taxon>
    </lineage>
</organism>
<feature type="transmembrane region" description="Helical" evidence="5">
    <location>
        <begin position="79"/>
        <end position="95"/>
    </location>
</feature>
<dbReference type="Proteomes" id="UP000183447">
    <property type="component" value="Unassembled WGS sequence"/>
</dbReference>
<dbReference type="AlphaFoldDB" id="A0A1K2I2E7"/>
<dbReference type="InterPro" id="IPR051533">
    <property type="entry name" value="WaaL-like"/>
</dbReference>
<dbReference type="STRING" id="665118.SAMN02983003_3742"/>
<name>A0A1K2I2E7_9HYPH</name>
<protein>
    <submittedName>
        <fullName evidence="7">O-antigen ligase</fullName>
    </submittedName>
</protein>
<reference evidence="7 8" key="1">
    <citation type="submission" date="2016-11" db="EMBL/GenBank/DDBJ databases">
        <authorList>
            <person name="Jaros S."/>
            <person name="Januszkiewicz K."/>
            <person name="Wedrychowicz H."/>
        </authorList>
    </citation>
    <scope>NUCLEOTIDE SEQUENCE [LARGE SCALE GENOMIC DNA]</scope>
    <source>
        <strain evidence="7 8">ATCC 23634</strain>
    </source>
</reference>
<feature type="transmembrane region" description="Helical" evidence="5">
    <location>
        <begin position="27"/>
        <end position="58"/>
    </location>
</feature>
<evidence type="ECO:0000313" key="8">
    <source>
        <dbReference type="Proteomes" id="UP000183447"/>
    </source>
</evidence>
<dbReference type="OrthoDB" id="7943468at2"/>
<evidence type="ECO:0000256" key="4">
    <source>
        <dbReference type="ARBA" id="ARBA00023136"/>
    </source>
</evidence>
<feature type="transmembrane region" description="Helical" evidence="5">
    <location>
        <begin position="239"/>
        <end position="258"/>
    </location>
</feature>
<evidence type="ECO:0000256" key="2">
    <source>
        <dbReference type="ARBA" id="ARBA00022692"/>
    </source>
</evidence>
<comment type="subcellular location">
    <subcellularLocation>
        <location evidence="1">Membrane</location>
        <topology evidence="1">Multi-pass membrane protein</topology>
    </subcellularLocation>
</comment>
<evidence type="ECO:0000313" key="7">
    <source>
        <dbReference type="EMBL" id="SFZ86558.1"/>
    </source>
</evidence>
<keyword evidence="8" id="KW-1185">Reference proteome</keyword>
<feature type="transmembrane region" description="Helical" evidence="5">
    <location>
        <begin position="101"/>
        <end position="120"/>
    </location>
</feature>
<keyword evidence="2 5" id="KW-0812">Transmembrane</keyword>
<keyword evidence="3 5" id="KW-1133">Transmembrane helix</keyword>
<feature type="transmembrane region" description="Helical" evidence="5">
    <location>
        <begin position="215"/>
        <end position="232"/>
    </location>
</feature>
<evidence type="ECO:0000256" key="3">
    <source>
        <dbReference type="ARBA" id="ARBA00022989"/>
    </source>
</evidence>
<feature type="domain" description="O-antigen ligase-related" evidence="6">
    <location>
        <begin position="198"/>
        <end position="355"/>
    </location>
</feature>
<feature type="transmembrane region" description="Helical" evidence="5">
    <location>
        <begin position="190"/>
        <end position="209"/>
    </location>
</feature>
<keyword evidence="7" id="KW-0436">Ligase</keyword>
<feature type="transmembrane region" description="Helical" evidence="5">
    <location>
        <begin position="167"/>
        <end position="185"/>
    </location>
</feature>
<evidence type="ECO:0000259" key="6">
    <source>
        <dbReference type="Pfam" id="PF04932"/>
    </source>
</evidence>
<feature type="transmembrane region" description="Helical" evidence="5">
    <location>
        <begin position="405"/>
        <end position="421"/>
    </location>
</feature>
<evidence type="ECO:0000256" key="5">
    <source>
        <dbReference type="SAM" id="Phobius"/>
    </source>
</evidence>
<feature type="transmembrane region" description="Helical" evidence="5">
    <location>
        <begin position="343"/>
        <end position="367"/>
    </location>
</feature>
<sequence length="428" mass="45237">MTAEAPARPAAPPVGSGAIGRAVLRTLWFIVLLSALVFPITLGVVGAYIGMIACLLLVPLLVLDKAAREATFAEPASRLLALAFVLLLMAFSLSAREPNDVLLIVNFLPLLLFLPAYAASRRLASPLGVRVVALVTTAALGLAVLVARHSLTLDTVDRAQLPNDNSLHFAALLTVLSGIALMGLFSRKAVVRLAGIVGMVLGFIAVLWTQSRGAVLAYPVFGLFALLVALRHYGVSRRLSVATVVGLVLAGTLAVLVLDDQRRALTGFAMVLEFLRTGEVSEVSAAVRLDLYTAAIEAFWQKPWFGHGWAHFYAATDAIVRERMGPASRYAAFGHLHSDLADFAVAAGVLGIAALALILFAPIAGALASPSDGWRSARLYGALALSSSYAVLGATNLMFGWELQTASYVFIAAIVLGFCRAEKPAPRP</sequence>
<gene>
    <name evidence="7" type="ORF">SAMN02983003_3742</name>
</gene>
<dbReference type="GO" id="GO:0016020">
    <property type="term" value="C:membrane"/>
    <property type="evidence" value="ECO:0007669"/>
    <property type="project" value="UniProtKB-SubCell"/>
</dbReference>
<proteinExistence type="predicted"/>
<dbReference type="Pfam" id="PF04932">
    <property type="entry name" value="Wzy_C"/>
    <property type="match status" value="1"/>
</dbReference>